<keyword evidence="3" id="KW-0677">Repeat</keyword>
<dbReference type="PANTHER" id="PTHR24394:SF29">
    <property type="entry name" value="MYONEURIN"/>
    <property type="match status" value="1"/>
</dbReference>
<dbReference type="SUPFAM" id="SSF57667">
    <property type="entry name" value="beta-beta-alpha zinc fingers"/>
    <property type="match status" value="1"/>
</dbReference>
<keyword evidence="6" id="KW-0539">Nucleus</keyword>
<gene>
    <name evidence="9" type="ORF">BSL78_21355</name>
</gene>
<dbReference type="Pfam" id="PF13894">
    <property type="entry name" value="zf-C2H2_4"/>
    <property type="match status" value="1"/>
</dbReference>
<proteinExistence type="predicted"/>
<evidence type="ECO:0000256" key="4">
    <source>
        <dbReference type="ARBA" id="ARBA00022771"/>
    </source>
</evidence>
<dbReference type="OrthoDB" id="10004641at2759"/>
<keyword evidence="4 7" id="KW-0863">Zinc-finger</keyword>
<dbReference type="InterPro" id="IPR013087">
    <property type="entry name" value="Znf_C2H2_type"/>
</dbReference>
<comment type="caution">
    <text evidence="9">The sequence shown here is derived from an EMBL/GenBank/DDBJ whole genome shotgun (WGS) entry which is preliminary data.</text>
</comment>
<comment type="subcellular location">
    <subcellularLocation>
        <location evidence="1">Nucleus</location>
    </subcellularLocation>
</comment>
<keyword evidence="5" id="KW-0862">Zinc</keyword>
<dbReference type="GO" id="GO:0008270">
    <property type="term" value="F:zinc ion binding"/>
    <property type="evidence" value="ECO:0007669"/>
    <property type="project" value="UniProtKB-KW"/>
</dbReference>
<feature type="domain" description="C2H2-type" evidence="8">
    <location>
        <begin position="93"/>
        <end position="119"/>
    </location>
</feature>
<dbReference type="EMBL" id="MRZV01000988">
    <property type="protein sequence ID" value="PIK41797.1"/>
    <property type="molecule type" value="Genomic_DNA"/>
</dbReference>
<evidence type="ECO:0000256" key="7">
    <source>
        <dbReference type="PROSITE-ProRule" id="PRU00042"/>
    </source>
</evidence>
<sequence length="119" mass="13933">MPHGLHSGKTWTCQVCGKTISKGARYDHMNCTQTRRTTAVPIALQSFTLNTHSSPPRKHTKEKPIPCRYCERMFSRYEGRNNHERSHTGLRPYRCDLCDKSWKDRPTYSQHMKKYHPGV</sequence>
<evidence type="ECO:0000256" key="3">
    <source>
        <dbReference type="ARBA" id="ARBA00022737"/>
    </source>
</evidence>
<evidence type="ECO:0000256" key="6">
    <source>
        <dbReference type="ARBA" id="ARBA00023242"/>
    </source>
</evidence>
<reference evidence="9 10" key="1">
    <citation type="journal article" date="2017" name="PLoS Biol.">
        <title>The sea cucumber genome provides insights into morphological evolution and visceral regeneration.</title>
        <authorList>
            <person name="Zhang X."/>
            <person name="Sun L."/>
            <person name="Yuan J."/>
            <person name="Sun Y."/>
            <person name="Gao Y."/>
            <person name="Zhang L."/>
            <person name="Li S."/>
            <person name="Dai H."/>
            <person name="Hamel J.F."/>
            <person name="Liu C."/>
            <person name="Yu Y."/>
            <person name="Liu S."/>
            <person name="Lin W."/>
            <person name="Guo K."/>
            <person name="Jin S."/>
            <person name="Xu P."/>
            <person name="Storey K.B."/>
            <person name="Huan P."/>
            <person name="Zhang T."/>
            <person name="Zhou Y."/>
            <person name="Zhang J."/>
            <person name="Lin C."/>
            <person name="Li X."/>
            <person name="Xing L."/>
            <person name="Huo D."/>
            <person name="Sun M."/>
            <person name="Wang L."/>
            <person name="Mercier A."/>
            <person name="Li F."/>
            <person name="Yang H."/>
            <person name="Xiang J."/>
        </authorList>
    </citation>
    <scope>NUCLEOTIDE SEQUENCE [LARGE SCALE GENOMIC DNA]</scope>
    <source>
        <strain evidence="9">Shaxun</strain>
        <tissue evidence="9">Muscle</tissue>
    </source>
</reference>
<dbReference type="PROSITE" id="PS50157">
    <property type="entry name" value="ZINC_FINGER_C2H2_2"/>
    <property type="match status" value="2"/>
</dbReference>
<dbReference type="Proteomes" id="UP000230750">
    <property type="component" value="Unassembled WGS sequence"/>
</dbReference>
<dbReference type="InterPro" id="IPR036236">
    <property type="entry name" value="Znf_C2H2_sf"/>
</dbReference>
<dbReference type="AlphaFoldDB" id="A0A2G8K1B3"/>
<dbReference type="PANTHER" id="PTHR24394">
    <property type="entry name" value="ZINC FINGER PROTEIN"/>
    <property type="match status" value="1"/>
</dbReference>
<dbReference type="Gene3D" id="3.30.160.60">
    <property type="entry name" value="Classic Zinc Finger"/>
    <property type="match status" value="2"/>
</dbReference>
<accession>A0A2G8K1B3</accession>
<evidence type="ECO:0000256" key="1">
    <source>
        <dbReference type="ARBA" id="ARBA00004123"/>
    </source>
</evidence>
<keyword evidence="10" id="KW-1185">Reference proteome</keyword>
<dbReference type="SMART" id="SM00355">
    <property type="entry name" value="ZnF_C2H2"/>
    <property type="match status" value="2"/>
</dbReference>
<dbReference type="STRING" id="307972.A0A2G8K1B3"/>
<dbReference type="GO" id="GO:0005634">
    <property type="term" value="C:nucleus"/>
    <property type="evidence" value="ECO:0007669"/>
    <property type="project" value="UniProtKB-SubCell"/>
</dbReference>
<evidence type="ECO:0000259" key="8">
    <source>
        <dbReference type="PROSITE" id="PS50157"/>
    </source>
</evidence>
<keyword evidence="2" id="KW-0479">Metal-binding</keyword>
<protein>
    <recommendedName>
        <fullName evidence="8">C2H2-type domain-containing protein</fullName>
    </recommendedName>
</protein>
<evidence type="ECO:0000256" key="2">
    <source>
        <dbReference type="ARBA" id="ARBA00022723"/>
    </source>
</evidence>
<dbReference type="FunFam" id="3.30.160.60:FF:000446">
    <property type="entry name" value="Zinc finger protein"/>
    <property type="match status" value="1"/>
</dbReference>
<feature type="domain" description="C2H2-type" evidence="8">
    <location>
        <begin position="65"/>
        <end position="92"/>
    </location>
</feature>
<dbReference type="GO" id="GO:0000981">
    <property type="term" value="F:DNA-binding transcription factor activity, RNA polymerase II-specific"/>
    <property type="evidence" value="ECO:0007669"/>
    <property type="project" value="TreeGrafter"/>
</dbReference>
<organism evidence="9 10">
    <name type="scientific">Stichopus japonicus</name>
    <name type="common">Sea cucumber</name>
    <dbReference type="NCBI Taxonomy" id="307972"/>
    <lineage>
        <taxon>Eukaryota</taxon>
        <taxon>Metazoa</taxon>
        <taxon>Echinodermata</taxon>
        <taxon>Eleutherozoa</taxon>
        <taxon>Echinozoa</taxon>
        <taxon>Holothuroidea</taxon>
        <taxon>Aspidochirotacea</taxon>
        <taxon>Aspidochirotida</taxon>
        <taxon>Stichopodidae</taxon>
        <taxon>Apostichopus</taxon>
    </lineage>
</organism>
<evidence type="ECO:0000313" key="9">
    <source>
        <dbReference type="EMBL" id="PIK41797.1"/>
    </source>
</evidence>
<name>A0A2G8K1B3_STIJA</name>
<evidence type="ECO:0000313" key="10">
    <source>
        <dbReference type="Proteomes" id="UP000230750"/>
    </source>
</evidence>
<evidence type="ECO:0000256" key="5">
    <source>
        <dbReference type="ARBA" id="ARBA00022833"/>
    </source>
</evidence>
<dbReference type="PROSITE" id="PS00028">
    <property type="entry name" value="ZINC_FINGER_C2H2_1"/>
    <property type="match status" value="2"/>
</dbReference>